<dbReference type="EMBL" id="BGPR01002461">
    <property type="protein sequence ID" value="GBM73841.1"/>
    <property type="molecule type" value="Genomic_DNA"/>
</dbReference>
<dbReference type="Proteomes" id="UP000499080">
    <property type="component" value="Unassembled WGS sequence"/>
</dbReference>
<dbReference type="AlphaFoldDB" id="A0A4Y2I7W9"/>
<keyword evidence="2" id="KW-1185">Reference proteome</keyword>
<accession>A0A4Y2I7W9</accession>
<reference evidence="1 2" key="1">
    <citation type="journal article" date="2019" name="Sci. Rep.">
        <title>Orb-weaving spider Araneus ventricosus genome elucidates the spidroin gene catalogue.</title>
        <authorList>
            <person name="Kono N."/>
            <person name="Nakamura H."/>
            <person name="Ohtoshi R."/>
            <person name="Moran D.A.P."/>
            <person name="Shinohara A."/>
            <person name="Yoshida Y."/>
            <person name="Fujiwara M."/>
            <person name="Mori M."/>
            <person name="Tomita M."/>
            <person name="Arakawa K."/>
        </authorList>
    </citation>
    <scope>NUCLEOTIDE SEQUENCE [LARGE SCALE GENOMIC DNA]</scope>
</reference>
<organism evidence="1 2">
    <name type="scientific">Araneus ventricosus</name>
    <name type="common">Orbweaver spider</name>
    <name type="synonym">Epeira ventricosa</name>
    <dbReference type="NCBI Taxonomy" id="182803"/>
    <lineage>
        <taxon>Eukaryota</taxon>
        <taxon>Metazoa</taxon>
        <taxon>Ecdysozoa</taxon>
        <taxon>Arthropoda</taxon>
        <taxon>Chelicerata</taxon>
        <taxon>Arachnida</taxon>
        <taxon>Araneae</taxon>
        <taxon>Araneomorphae</taxon>
        <taxon>Entelegynae</taxon>
        <taxon>Araneoidea</taxon>
        <taxon>Araneidae</taxon>
        <taxon>Araneus</taxon>
    </lineage>
</organism>
<evidence type="ECO:0000313" key="1">
    <source>
        <dbReference type="EMBL" id="GBM73841.1"/>
    </source>
</evidence>
<proteinExistence type="predicted"/>
<sequence length="77" mass="8804">MFTPVLSSGTKKFSNYFRAPDFMMRILFEGWESWLKECKIALSYDAGTNRMQVHFGAHCVPAVESTSVKLMEDSFLS</sequence>
<name>A0A4Y2I7W9_ARAVE</name>
<protein>
    <submittedName>
        <fullName evidence="1">Uncharacterized protein</fullName>
    </submittedName>
</protein>
<gene>
    <name evidence="1" type="ORF">AVEN_100545_1</name>
</gene>
<evidence type="ECO:0000313" key="2">
    <source>
        <dbReference type="Proteomes" id="UP000499080"/>
    </source>
</evidence>
<comment type="caution">
    <text evidence="1">The sequence shown here is derived from an EMBL/GenBank/DDBJ whole genome shotgun (WGS) entry which is preliminary data.</text>
</comment>